<evidence type="ECO:0000256" key="1">
    <source>
        <dbReference type="SAM" id="Phobius"/>
    </source>
</evidence>
<sequence length="134" mass="14475">MSSDIGAGEDLRLALVVVPDADVEPEEVERLTRQLRTELAELDVESIGWAADDVVPAGAKGSDPVTLGAIVVALSVSGGVFTALIETVRDWLGRQSGRHRVSVTIDGDTIELERASADQQRDIVDAYLRRHSKR</sequence>
<dbReference type="AlphaFoldDB" id="A0A239EPS1"/>
<dbReference type="OrthoDB" id="3627404at2"/>
<feature type="transmembrane region" description="Helical" evidence="1">
    <location>
        <begin position="65"/>
        <end position="85"/>
    </location>
</feature>
<name>A0A239EPS1_9ACTN</name>
<keyword evidence="1" id="KW-0812">Transmembrane</keyword>
<dbReference type="Proteomes" id="UP000198282">
    <property type="component" value="Unassembled WGS sequence"/>
</dbReference>
<evidence type="ECO:0000313" key="3">
    <source>
        <dbReference type="Proteomes" id="UP000198282"/>
    </source>
</evidence>
<dbReference type="EMBL" id="FZOD01000010">
    <property type="protein sequence ID" value="SNS46750.1"/>
    <property type="molecule type" value="Genomic_DNA"/>
</dbReference>
<dbReference type="InterPro" id="IPR045428">
    <property type="entry name" value="EACC1"/>
</dbReference>
<reference evidence="2 3" key="1">
    <citation type="submission" date="2017-06" db="EMBL/GenBank/DDBJ databases">
        <authorList>
            <person name="Kim H.J."/>
            <person name="Triplett B.A."/>
        </authorList>
    </citation>
    <scope>NUCLEOTIDE SEQUENCE [LARGE SCALE GENOMIC DNA]</scope>
    <source>
        <strain evidence="2 3">CGMCC 4.2132</strain>
    </source>
</reference>
<gene>
    <name evidence="2" type="ORF">SAMN05216276_10109</name>
</gene>
<accession>A0A239EPS1</accession>
<keyword evidence="3" id="KW-1185">Reference proteome</keyword>
<keyword evidence="1" id="KW-1133">Transmembrane helix</keyword>
<organism evidence="2 3">
    <name type="scientific">Streptosporangium subroseum</name>
    <dbReference type="NCBI Taxonomy" id="106412"/>
    <lineage>
        <taxon>Bacteria</taxon>
        <taxon>Bacillati</taxon>
        <taxon>Actinomycetota</taxon>
        <taxon>Actinomycetes</taxon>
        <taxon>Streptosporangiales</taxon>
        <taxon>Streptosporangiaceae</taxon>
        <taxon>Streptosporangium</taxon>
    </lineage>
</organism>
<protein>
    <submittedName>
        <fullName evidence="2">Uncharacterized protein</fullName>
    </submittedName>
</protein>
<evidence type="ECO:0000313" key="2">
    <source>
        <dbReference type="EMBL" id="SNS46750.1"/>
    </source>
</evidence>
<keyword evidence="1" id="KW-0472">Membrane</keyword>
<dbReference type="Pfam" id="PF19953">
    <property type="entry name" value="EACC1"/>
    <property type="match status" value="1"/>
</dbReference>
<proteinExistence type="predicted"/>